<dbReference type="STRING" id="1233.SAMN05216387_102110"/>
<organism evidence="1 2">
    <name type="scientific">Nitrosovibrio tenuis</name>
    <dbReference type="NCBI Taxonomy" id="1233"/>
    <lineage>
        <taxon>Bacteria</taxon>
        <taxon>Pseudomonadati</taxon>
        <taxon>Pseudomonadota</taxon>
        <taxon>Betaproteobacteria</taxon>
        <taxon>Nitrosomonadales</taxon>
        <taxon>Nitrosomonadaceae</taxon>
        <taxon>Nitrosovibrio</taxon>
    </lineage>
</organism>
<evidence type="ECO:0000313" key="2">
    <source>
        <dbReference type="Proteomes" id="UP000198620"/>
    </source>
</evidence>
<sequence>MRYFKLFILIMKTMRSIRLFIRFSLLLLALFLWEPAYSTGSGEKVVVVTSAAPITNIVQNVGGEYADVTGIIANGLGLDVPTMGHFLIANSRPLASHG</sequence>
<protein>
    <submittedName>
        <fullName evidence="1">Uncharacterized protein</fullName>
    </submittedName>
</protein>
<dbReference type="EMBL" id="FOBH01000002">
    <property type="protein sequence ID" value="SEK59463.1"/>
    <property type="molecule type" value="Genomic_DNA"/>
</dbReference>
<evidence type="ECO:0000313" key="1">
    <source>
        <dbReference type="EMBL" id="SEK59463.1"/>
    </source>
</evidence>
<keyword evidence="2" id="KW-1185">Reference proteome</keyword>
<proteinExistence type="predicted"/>
<dbReference type="SUPFAM" id="SSF53807">
    <property type="entry name" value="Helical backbone' metal receptor"/>
    <property type="match status" value="1"/>
</dbReference>
<accession>A0A1H7IA69</accession>
<gene>
    <name evidence="1" type="ORF">SAMN05216387_102110</name>
</gene>
<dbReference type="Proteomes" id="UP000198620">
    <property type="component" value="Unassembled WGS sequence"/>
</dbReference>
<dbReference type="AlphaFoldDB" id="A0A1H7IA69"/>
<reference evidence="1 2" key="1">
    <citation type="submission" date="2016-10" db="EMBL/GenBank/DDBJ databases">
        <authorList>
            <person name="de Groot N.N."/>
        </authorList>
    </citation>
    <scope>NUCLEOTIDE SEQUENCE [LARGE SCALE GENOMIC DNA]</scope>
    <source>
        <strain evidence="1 2">Nv1</strain>
    </source>
</reference>
<name>A0A1H7IA69_9PROT</name>